<evidence type="ECO:0000256" key="3">
    <source>
        <dbReference type="ARBA" id="ARBA00022475"/>
    </source>
</evidence>
<comment type="caution">
    <text evidence="10">The sequence shown here is derived from an EMBL/GenBank/DDBJ whole genome shotgun (WGS) entry which is preliminary data.</text>
</comment>
<feature type="transmembrane region" description="Helical" evidence="9">
    <location>
        <begin position="37"/>
        <end position="55"/>
    </location>
</feature>
<protein>
    <submittedName>
        <fullName evidence="10">Branched-chain amino acid ABC transporter permease</fullName>
    </submittedName>
</protein>
<evidence type="ECO:0000256" key="8">
    <source>
        <dbReference type="ARBA" id="ARBA00037998"/>
    </source>
</evidence>
<evidence type="ECO:0000313" key="10">
    <source>
        <dbReference type="EMBL" id="NGN41153.1"/>
    </source>
</evidence>
<dbReference type="GO" id="GO:0022857">
    <property type="term" value="F:transmembrane transporter activity"/>
    <property type="evidence" value="ECO:0007669"/>
    <property type="project" value="InterPro"/>
</dbReference>
<feature type="transmembrane region" description="Helical" evidence="9">
    <location>
        <begin position="6"/>
        <end position="25"/>
    </location>
</feature>
<accession>A0A7C9R902</accession>
<comment type="subcellular location">
    <subcellularLocation>
        <location evidence="1">Cell membrane</location>
        <topology evidence="1">Multi-pass membrane protein</topology>
    </subcellularLocation>
</comment>
<reference evidence="10 11" key="1">
    <citation type="submission" date="2020-02" db="EMBL/GenBank/DDBJ databases">
        <title>Genome sequence of the type strain CGMCC 1.15528 of Mesorhizobium zhangyense.</title>
        <authorList>
            <person name="Gao J."/>
            <person name="Sun J."/>
        </authorList>
    </citation>
    <scope>NUCLEOTIDE SEQUENCE [LARGE SCALE GENOMIC DNA]</scope>
    <source>
        <strain evidence="10 11">CGMCC 1.15528</strain>
    </source>
</reference>
<proteinExistence type="inferred from homology"/>
<evidence type="ECO:0000256" key="1">
    <source>
        <dbReference type="ARBA" id="ARBA00004651"/>
    </source>
</evidence>
<keyword evidence="5" id="KW-0029">Amino-acid transport</keyword>
<keyword evidence="11" id="KW-1185">Reference proteome</keyword>
<keyword evidence="7 9" id="KW-0472">Membrane</keyword>
<organism evidence="10 11">
    <name type="scientific">Mesorhizobium zhangyense</name>
    <dbReference type="NCBI Taxonomy" id="1776730"/>
    <lineage>
        <taxon>Bacteria</taxon>
        <taxon>Pseudomonadati</taxon>
        <taxon>Pseudomonadota</taxon>
        <taxon>Alphaproteobacteria</taxon>
        <taxon>Hyphomicrobiales</taxon>
        <taxon>Phyllobacteriaceae</taxon>
        <taxon>Mesorhizobium</taxon>
    </lineage>
</organism>
<evidence type="ECO:0000256" key="6">
    <source>
        <dbReference type="ARBA" id="ARBA00022989"/>
    </source>
</evidence>
<dbReference type="PANTHER" id="PTHR11795">
    <property type="entry name" value="BRANCHED-CHAIN AMINO ACID TRANSPORT SYSTEM PERMEASE PROTEIN LIVH"/>
    <property type="match status" value="1"/>
</dbReference>
<evidence type="ECO:0000256" key="9">
    <source>
        <dbReference type="SAM" id="Phobius"/>
    </source>
</evidence>
<dbReference type="PANTHER" id="PTHR11795:SF445">
    <property type="entry name" value="AMINO ACID ABC TRANSPORTER PERMEASE PROTEIN"/>
    <property type="match status" value="1"/>
</dbReference>
<dbReference type="InterPro" id="IPR001851">
    <property type="entry name" value="ABC_transp_permease"/>
</dbReference>
<comment type="similarity">
    <text evidence="8">Belongs to the binding-protein-dependent transport system permease family. LivHM subfamily.</text>
</comment>
<evidence type="ECO:0000313" key="11">
    <source>
        <dbReference type="Proteomes" id="UP000481252"/>
    </source>
</evidence>
<dbReference type="AlphaFoldDB" id="A0A7C9R902"/>
<dbReference type="RefSeq" id="WP_165116371.1">
    <property type="nucleotide sequence ID" value="NZ_JAAKZG010000003.1"/>
</dbReference>
<dbReference type="Pfam" id="PF02653">
    <property type="entry name" value="BPD_transp_2"/>
    <property type="match status" value="1"/>
</dbReference>
<dbReference type="GO" id="GO:0005886">
    <property type="term" value="C:plasma membrane"/>
    <property type="evidence" value="ECO:0007669"/>
    <property type="project" value="UniProtKB-SubCell"/>
</dbReference>
<keyword evidence="4 9" id="KW-0812">Transmembrane</keyword>
<evidence type="ECO:0000256" key="5">
    <source>
        <dbReference type="ARBA" id="ARBA00022970"/>
    </source>
</evidence>
<feature type="transmembrane region" description="Helical" evidence="9">
    <location>
        <begin position="193"/>
        <end position="215"/>
    </location>
</feature>
<feature type="transmembrane region" description="Helical" evidence="9">
    <location>
        <begin position="61"/>
        <end position="80"/>
    </location>
</feature>
<sequence>MIVTAILAGLVLGGTYALIAMGLTLQYGIARIMNLAYGDMIITAAFLAFALYSGAGINPLIGLAIAAPAGFILGYAVYALMMHPLVARAKDRVSLETDSILATFGLLFVIQGVLFVIFGGNYTSYSYLNVPVTILGTNIAANRLLAFVLAVVIGGLLYLALTRTRWGTALRAVAVSPSSAALVGIDVDRQARFAFALGGALAACGGVVISMYQTFTAASGVVFTMKALIVVIMGGVGNVLGALSAGLILGLVETFVATYLDPGLTLAATYLIFLVILLWRPSGLFGRSAR</sequence>
<dbReference type="GO" id="GO:0006865">
    <property type="term" value="P:amino acid transport"/>
    <property type="evidence" value="ECO:0007669"/>
    <property type="project" value="UniProtKB-KW"/>
</dbReference>
<feature type="transmembrane region" description="Helical" evidence="9">
    <location>
        <begin position="263"/>
        <end position="280"/>
    </location>
</feature>
<dbReference type="InterPro" id="IPR052157">
    <property type="entry name" value="BCAA_transport_permease"/>
</dbReference>
<evidence type="ECO:0000256" key="2">
    <source>
        <dbReference type="ARBA" id="ARBA00022448"/>
    </source>
</evidence>
<name>A0A7C9R902_9HYPH</name>
<keyword evidence="6 9" id="KW-1133">Transmembrane helix</keyword>
<dbReference type="Proteomes" id="UP000481252">
    <property type="component" value="Unassembled WGS sequence"/>
</dbReference>
<gene>
    <name evidence="10" type="ORF">G6N74_08760</name>
</gene>
<evidence type="ECO:0000256" key="4">
    <source>
        <dbReference type="ARBA" id="ARBA00022692"/>
    </source>
</evidence>
<dbReference type="EMBL" id="JAAKZG010000003">
    <property type="protein sequence ID" value="NGN41153.1"/>
    <property type="molecule type" value="Genomic_DNA"/>
</dbReference>
<keyword evidence="3" id="KW-1003">Cell membrane</keyword>
<dbReference type="CDD" id="cd06582">
    <property type="entry name" value="TM_PBP1_LivH_like"/>
    <property type="match status" value="1"/>
</dbReference>
<feature type="transmembrane region" description="Helical" evidence="9">
    <location>
        <begin position="227"/>
        <end position="251"/>
    </location>
</feature>
<keyword evidence="2" id="KW-0813">Transport</keyword>
<evidence type="ECO:0000256" key="7">
    <source>
        <dbReference type="ARBA" id="ARBA00023136"/>
    </source>
</evidence>
<feature type="transmembrane region" description="Helical" evidence="9">
    <location>
        <begin position="140"/>
        <end position="161"/>
    </location>
</feature>
<feature type="transmembrane region" description="Helical" evidence="9">
    <location>
        <begin position="100"/>
        <end position="120"/>
    </location>
</feature>